<dbReference type="OrthoDB" id="456867at2"/>
<comment type="caution">
    <text evidence="1">The sequence shown here is derived from an EMBL/GenBank/DDBJ whole genome shotgun (WGS) entry which is preliminary data.</text>
</comment>
<evidence type="ECO:0000313" key="2">
    <source>
        <dbReference type="Proteomes" id="UP000003781"/>
    </source>
</evidence>
<reference evidence="1 2" key="1">
    <citation type="submission" date="2007-03" db="EMBL/GenBank/DDBJ databases">
        <authorList>
            <person name="Stal L."/>
            <person name="Ferriera S."/>
            <person name="Johnson J."/>
            <person name="Kravitz S."/>
            <person name="Beeson K."/>
            <person name="Sutton G."/>
            <person name="Rogers Y.-H."/>
            <person name="Friedman R."/>
            <person name="Frazier M."/>
            <person name="Venter J.C."/>
        </authorList>
    </citation>
    <scope>NUCLEOTIDE SEQUENCE [LARGE SCALE GENOMIC DNA]</scope>
    <source>
        <strain evidence="1 2">CCY0110</strain>
    </source>
</reference>
<dbReference type="eggNOG" id="ENOG50303Y8">
    <property type="taxonomic scope" value="Bacteria"/>
</dbReference>
<dbReference type="EMBL" id="AAXW01000043">
    <property type="protein sequence ID" value="EAZ89473.1"/>
    <property type="molecule type" value="Genomic_DNA"/>
</dbReference>
<dbReference type="Proteomes" id="UP000003781">
    <property type="component" value="Unassembled WGS sequence"/>
</dbReference>
<proteinExistence type="predicted"/>
<accession>A3IVJ8</accession>
<sequence length="161" mass="19019">MKLADLPTEVIQDLCSEQRCRLDIDPGFDSKHEFWMTWQHFLTIPEQNSSVFEKTEDDLAEFLNFNGFNVLLPVPRTHHPHIQLIRLIPSSDERTLTLLIHDSFHQDWFLDSWGARYGFLALAESYSQFGTDFYVANYYHFSYLVNEDYQVAQNIMAQKIH</sequence>
<gene>
    <name evidence="1" type="ORF">CY0110_01480</name>
</gene>
<keyword evidence="2" id="KW-1185">Reference proteome</keyword>
<name>A3IVJ8_9CHRO</name>
<protein>
    <submittedName>
        <fullName evidence="1">Uncharacterized protein</fullName>
    </submittedName>
</protein>
<dbReference type="RefSeq" id="WP_008277408.1">
    <property type="nucleotide sequence ID" value="NZ_AAXW01000043.1"/>
</dbReference>
<evidence type="ECO:0000313" key="1">
    <source>
        <dbReference type="EMBL" id="EAZ89473.1"/>
    </source>
</evidence>
<organism evidence="1 2">
    <name type="scientific">Crocosphaera chwakensis CCY0110</name>
    <dbReference type="NCBI Taxonomy" id="391612"/>
    <lineage>
        <taxon>Bacteria</taxon>
        <taxon>Bacillati</taxon>
        <taxon>Cyanobacteriota</taxon>
        <taxon>Cyanophyceae</taxon>
        <taxon>Oscillatoriophycideae</taxon>
        <taxon>Chroococcales</taxon>
        <taxon>Aphanothecaceae</taxon>
        <taxon>Crocosphaera</taxon>
        <taxon>Crocosphaera chwakensis</taxon>
    </lineage>
</organism>
<dbReference type="AlphaFoldDB" id="A3IVJ8"/>